<sequence length="113" mass="12439">MVGSMCSKLSRLQSESAASVRYKVDDTEFRVPKGINEPLVRLGRKETIYKLDHSPKLTPLTNTSPKIPLTLLATCVPAHVVVTDCTWHVSSFVAITLNVFCQTAAYKILGFSV</sequence>
<accession>A0A8S9HUF5</accession>
<gene>
    <name evidence="1" type="ORF">F2Q70_00016294</name>
</gene>
<protein>
    <submittedName>
        <fullName evidence="1">Uncharacterized protein</fullName>
    </submittedName>
</protein>
<organism evidence="1">
    <name type="scientific">Brassica cretica</name>
    <name type="common">Mustard</name>
    <dbReference type="NCBI Taxonomy" id="69181"/>
    <lineage>
        <taxon>Eukaryota</taxon>
        <taxon>Viridiplantae</taxon>
        <taxon>Streptophyta</taxon>
        <taxon>Embryophyta</taxon>
        <taxon>Tracheophyta</taxon>
        <taxon>Spermatophyta</taxon>
        <taxon>Magnoliopsida</taxon>
        <taxon>eudicotyledons</taxon>
        <taxon>Gunneridae</taxon>
        <taxon>Pentapetalae</taxon>
        <taxon>rosids</taxon>
        <taxon>malvids</taxon>
        <taxon>Brassicales</taxon>
        <taxon>Brassicaceae</taxon>
        <taxon>Brassiceae</taxon>
        <taxon>Brassica</taxon>
    </lineage>
</organism>
<evidence type="ECO:0000313" key="1">
    <source>
        <dbReference type="EMBL" id="KAF2561194.1"/>
    </source>
</evidence>
<comment type="caution">
    <text evidence="1">The sequence shown here is derived from an EMBL/GenBank/DDBJ whole genome shotgun (WGS) entry which is preliminary data.</text>
</comment>
<dbReference type="EMBL" id="QGKY02001250">
    <property type="protein sequence ID" value="KAF2561194.1"/>
    <property type="molecule type" value="Genomic_DNA"/>
</dbReference>
<name>A0A8S9HUF5_BRACR</name>
<proteinExistence type="predicted"/>
<dbReference type="AlphaFoldDB" id="A0A8S9HUF5"/>
<reference evidence="1" key="1">
    <citation type="submission" date="2019-12" db="EMBL/GenBank/DDBJ databases">
        <title>Genome sequencing and annotation of Brassica cretica.</title>
        <authorList>
            <person name="Studholme D.J."/>
            <person name="Sarris P.F."/>
        </authorList>
    </citation>
    <scope>NUCLEOTIDE SEQUENCE</scope>
    <source>
        <strain evidence="1">PFS-102/07</strain>
        <tissue evidence="1">Leaf</tissue>
    </source>
</reference>